<dbReference type="GO" id="GO:0000139">
    <property type="term" value="C:Golgi membrane"/>
    <property type="evidence" value="ECO:0007669"/>
    <property type="project" value="InterPro"/>
</dbReference>
<feature type="transmembrane region" description="Helical" evidence="5">
    <location>
        <begin position="183"/>
        <end position="200"/>
    </location>
</feature>
<evidence type="ECO:0000256" key="1">
    <source>
        <dbReference type="ARBA" id="ARBA00004141"/>
    </source>
</evidence>
<feature type="transmembrane region" description="Helical" evidence="5">
    <location>
        <begin position="74"/>
        <end position="93"/>
    </location>
</feature>
<feature type="transmembrane region" description="Helical" evidence="5">
    <location>
        <begin position="391"/>
        <end position="410"/>
    </location>
</feature>
<keyword evidence="7" id="KW-1185">Reference proteome</keyword>
<name>A0AAV2YHF7_9STRA</name>
<keyword evidence="2 5" id="KW-0812">Transmembrane</keyword>
<evidence type="ECO:0000256" key="4">
    <source>
        <dbReference type="ARBA" id="ARBA00023136"/>
    </source>
</evidence>
<dbReference type="AlphaFoldDB" id="A0AAV2YHF7"/>
<comment type="caution">
    <text evidence="6">The sequence shown here is derived from an EMBL/GenBank/DDBJ whole genome shotgun (WGS) entry which is preliminary data.</text>
</comment>
<dbReference type="Pfam" id="PF04142">
    <property type="entry name" value="Nuc_sug_transp"/>
    <property type="match status" value="1"/>
</dbReference>
<gene>
    <name evidence="6" type="ORF">N0F65_000346</name>
</gene>
<evidence type="ECO:0000256" key="3">
    <source>
        <dbReference type="ARBA" id="ARBA00022989"/>
    </source>
</evidence>
<keyword evidence="3 5" id="KW-1133">Transmembrane helix</keyword>
<reference evidence="6" key="2">
    <citation type="journal article" date="2023" name="Microbiol Resour">
        <title>Decontamination and Annotation of the Draft Genome Sequence of the Oomycete Lagenidium giganteum ARSEF 373.</title>
        <authorList>
            <person name="Morgan W.R."/>
            <person name="Tartar A."/>
        </authorList>
    </citation>
    <scope>NUCLEOTIDE SEQUENCE</scope>
    <source>
        <strain evidence="6">ARSEF 373</strain>
    </source>
</reference>
<reference evidence="6" key="1">
    <citation type="submission" date="2022-11" db="EMBL/GenBank/DDBJ databases">
        <authorList>
            <person name="Morgan W.R."/>
            <person name="Tartar A."/>
        </authorList>
    </citation>
    <scope>NUCLEOTIDE SEQUENCE</scope>
    <source>
        <strain evidence="6">ARSEF 373</strain>
    </source>
</reference>
<accession>A0AAV2YHF7</accession>
<evidence type="ECO:0000313" key="7">
    <source>
        <dbReference type="Proteomes" id="UP001146120"/>
    </source>
</evidence>
<dbReference type="PANTHER" id="PTHR13146:SF6">
    <property type="entry name" value="THH1_TOM1_TOM3 DOMAIN-CONTAINING PROTEIN"/>
    <property type="match status" value="1"/>
</dbReference>
<protein>
    <recommendedName>
        <fullName evidence="8">Drug/Metabolite Transporter (DMT) Superfamily</fullName>
    </recommendedName>
</protein>
<dbReference type="GO" id="GO:0015165">
    <property type="term" value="F:pyrimidine nucleotide-sugar transmembrane transporter activity"/>
    <property type="evidence" value="ECO:0007669"/>
    <property type="project" value="InterPro"/>
</dbReference>
<comment type="subcellular location">
    <subcellularLocation>
        <location evidence="1">Membrane</location>
        <topology evidence="1">Multi-pass membrane protein</topology>
    </subcellularLocation>
</comment>
<dbReference type="EMBL" id="DAKRPA010000384">
    <property type="protein sequence ID" value="DAZ92787.1"/>
    <property type="molecule type" value="Genomic_DNA"/>
</dbReference>
<feature type="transmembrane region" description="Helical" evidence="5">
    <location>
        <begin position="361"/>
        <end position="379"/>
    </location>
</feature>
<feature type="transmembrane region" description="Helical" evidence="5">
    <location>
        <begin position="243"/>
        <end position="262"/>
    </location>
</feature>
<feature type="transmembrane region" description="Helical" evidence="5">
    <location>
        <begin position="207"/>
        <end position="227"/>
    </location>
</feature>
<feature type="transmembrane region" description="Helical" evidence="5">
    <location>
        <begin position="160"/>
        <end position="177"/>
    </location>
</feature>
<evidence type="ECO:0000313" key="6">
    <source>
        <dbReference type="EMBL" id="DAZ92787.1"/>
    </source>
</evidence>
<evidence type="ECO:0000256" key="5">
    <source>
        <dbReference type="SAM" id="Phobius"/>
    </source>
</evidence>
<dbReference type="InterPro" id="IPR007271">
    <property type="entry name" value="Nuc_sug_transpt"/>
</dbReference>
<feature type="transmembrane region" description="Helical" evidence="5">
    <location>
        <begin position="12"/>
        <end position="30"/>
    </location>
</feature>
<dbReference type="Proteomes" id="UP001146120">
    <property type="component" value="Unassembled WGS sequence"/>
</dbReference>
<dbReference type="PANTHER" id="PTHR13146">
    <property type="match status" value="1"/>
</dbReference>
<organism evidence="6 7">
    <name type="scientific">Lagenidium giganteum</name>
    <dbReference type="NCBI Taxonomy" id="4803"/>
    <lineage>
        <taxon>Eukaryota</taxon>
        <taxon>Sar</taxon>
        <taxon>Stramenopiles</taxon>
        <taxon>Oomycota</taxon>
        <taxon>Peronosporomycetes</taxon>
        <taxon>Pythiales</taxon>
        <taxon>Pythiaceae</taxon>
    </lineage>
</organism>
<evidence type="ECO:0008006" key="8">
    <source>
        <dbReference type="Google" id="ProtNLM"/>
    </source>
</evidence>
<feature type="transmembrane region" description="Helical" evidence="5">
    <location>
        <begin position="326"/>
        <end position="349"/>
    </location>
</feature>
<sequence>MRGGATNNAGNIYGLGMLISGTFSTVIMKAEYSILSHGTEFCVDAVATAALALQNGSEPEELVMTTLCPFDKPWFGVLQMKLAMSLCLVFLYLRKFVKHTDYLETPLVRMQKGGQKYMNTPKGKRGSAARESSSLLRSDSEVQQGHVSLKTMAAVSLPSLLDLLQTVLANVGLLWISSSVFQMARGSVIIFSAIFSVYLMNKRIYAYHYLSIAIVALSVVLVGWAGVGHGDAKTSSVDSTNEIMGLAFIIGAQLLCALQIVVEEHMMVVLNVSPMLLVGLEGLWGLAFYVLLVPVLSLTPAATSGLSKIWHEDFYDSMVKLSHSPALIFLVIMYIVAVGTLNVTANYVTKHLSAVMRSIVETLRTLGVWMLGLFVYYVLRWQGANSPGEPWTMYSWIELTGFVLMVYGTLTYKKLIAFPVHWLYAAEERDHAAAYKSPFMSAMHK</sequence>
<keyword evidence="4 5" id="KW-0472">Membrane</keyword>
<evidence type="ECO:0000256" key="2">
    <source>
        <dbReference type="ARBA" id="ARBA00022692"/>
    </source>
</evidence>
<proteinExistence type="predicted"/>